<evidence type="ECO:0000313" key="2">
    <source>
        <dbReference type="Proteomes" id="UP000396788"/>
    </source>
</evidence>
<accession>A0A5E4U4F6</accession>
<name>A0A5E4U4F6_9BURK</name>
<sequence length="34" mass="3984">MLKAFPPNVEHDPIDGICFNYLRNKNKLLLSIIR</sequence>
<dbReference type="AlphaFoldDB" id="A0A5E4U4F6"/>
<organism evidence="1 2">
    <name type="scientific">Pandoraea cepalis</name>
    <dbReference type="NCBI Taxonomy" id="2508294"/>
    <lineage>
        <taxon>Bacteria</taxon>
        <taxon>Pseudomonadati</taxon>
        <taxon>Pseudomonadota</taxon>
        <taxon>Betaproteobacteria</taxon>
        <taxon>Burkholderiales</taxon>
        <taxon>Burkholderiaceae</taxon>
        <taxon>Pandoraea</taxon>
    </lineage>
</organism>
<protein>
    <submittedName>
        <fullName evidence="1">Uncharacterized protein</fullName>
    </submittedName>
</protein>
<dbReference type="Proteomes" id="UP000396788">
    <property type="component" value="Unassembled WGS sequence"/>
</dbReference>
<evidence type="ECO:0000313" key="1">
    <source>
        <dbReference type="EMBL" id="VVD95017.1"/>
    </source>
</evidence>
<reference evidence="1 2" key="1">
    <citation type="submission" date="2019-08" db="EMBL/GenBank/DDBJ databases">
        <authorList>
            <person name="Peeters C."/>
        </authorList>
    </citation>
    <scope>NUCLEOTIDE SEQUENCE [LARGE SCALE GENOMIC DNA]</scope>
    <source>
        <strain evidence="1 2">LMG 31107</strain>
    </source>
</reference>
<proteinExistence type="predicted"/>
<gene>
    <name evidence="1" type="ORF">PCE31107_01834</name>
</gene>
<dbReference type="EMBL" id="CABPRY010000003">
    <property type="protein sequence ID" value="VVD95017.1"/>
    <property type="molecule type" value="Genomic_DNA"/>
</dbReference>